<dbReference type="OrthoDB" id="955527at2759"/>
<dbReference type="InterPro" id="IPR036249">
    <property type="entry name" value="Thioredoxin-like_sf"/>
</dbReference>
<protein>
    <recommendedName>
        <fullName evidence="3">Glutaredoxin domain-containing protein</fullName>
    </recommendedName>
</protein>
<keyword evidence="2" id="KW-1185">Reference proteome</keyword>
<dbReference type="PROSITE" id="PS51354">
    <property type="entry name" value="GLUTAREDOXIN_2"/>
    <property type="match status" value="1"/>
</dbReference>
<accession>A0A9W7I0S7</accession>
<reference evidence="1" key="1">
    <citation type="submission" date="2023-05" db="EMBL/GenBank/DDBJ databases">
        <title>Genome and transcriptome analyses reveal genes involved in the formation of fine ridges on petal epidermal cells in Hibiscus trionum.</title>
        <authorList>
            <person name="Koshimizu S."/>
            <person name="Masuda S."/>
            <person name="Ishii T."/>
            <person name="Shirasu K."/>
            <person name="Hoshino A."/>
            <person name="Arita M."/>
        </authorList>
    </citation>
    <scope>NUCLEOTIDE SEQUENCE</scope>
    <source>
        <strain evidence="1">Hamamatsu line</strain>
    </source>
</reference>
<dbReference type="EMBL" id="BSYR01000021">
    <property type="protein sequence ID" value="GMI86938.1"/>
    <property type="molecule type" value="Genomic_DNA"/>
</dbReference>
<evidence type="ECO:0000313" key="2">
    <source>
        <dbReference type="Proteomes" id="UP001165190"/>
    </source>
</evidence>
<sequence>MNEMFQCKEELIGEGFNGGLPRVFVGGKYVGGAEEIRRMHEEGELEKAVQGCETADGGACEACGDIRFVPCQTCSGSCKVYYEQEDGNEGDCGFRRCPDCNENGLIRCPICCY</sequence>
<dbReference type="Proteomes" id="UP001165190">
    <property type="component" value="Unassembled WGS sequence"/>
</dbReference>
<dbReference type="Gene3D" id="3.40.30.10">
    <property type="entry name" value="Glutaredoxin"/>
    <property type="match status" value="1"/>
</dbReference>
<evidence type="ECO:0000313" key="1">
    <source>
        <dbReference type="EMBL" id="GMI86938.1"/>
    </source>
</evidence>
<dbReference type="Pfam" id="PF23733">
    <property type="entry name" value="GRXCR1-2_C"/>
    <property type="match status" value="1"/>
</dbReference>
<dbReference type="PANTHER" id="PTHR45669">
    <property type="entry name" value="GLUTAREDOXIN DOMAIN-CONTAINING CYSTEINE-RICH PROTEIN CG12206-RELATED"/>
    <property type="match status" value="1"/>
</dbReference>
<dbReference type="AlphaFoldDB" id="A0A9W7I0S7"/>
<evidence type="ECO:0008006" key="3">
    <source>
        <dbReference type="Google" id="ProtNLM"/>
    </source>
</evidence>
<name>A0A9W7I0S7_HIBTR</name>
<dbReference type="SUPFAM" id="SSF52833">
    <property type="entry name" value="Thioredoxin-like"/>
    <property type="match status" value="1"/>
</dbReference>
<proteinExistence type="predicted"/>
<organism evidence="1 2">
    <name type="scientific">Hibiscus trionum</name>
    <name type="common">Flower of an hour</name>
    <dbReference type="NCBI Taxonomy" id="183268"/>
    <lineage>
        <taxon>Eukaryota</taxon>
        <taxon>Viridiplantae</taxon>
        <taxon>Streptophyta</taxon>
        <taxon>Embryophyta</taxon>
        <taxon>Tracheophyta</taxon>
        <taxon>Spermatophyta</taxon>
        <taxon>Magnoliopsida</taxon>
        <taxon>eudicotyledons</taxon>
        <taxon>Gunneridae</taxon>
        <taxon>Pentapetalae</taxon>
        <taxon>rosids</taxon>
        <taxon>malvids</taxon>
        <taxon>Malvales</taxon>
        <taxon>Malvaceae</taxon>
        <taxon>Malvoideae</taxon>
        <taxon>Hibiscus</taxon>
    </lineage>
</organism>
<dbReference type="PANTHER" id="PTHR45669:SF30">
    <property type="entry name" value="OS04G0641300 PROTEIN"/>
    <property type="match status" value="1"/>
</dbReference>
<comment type="caution">
    <text evidence="1">The sequence shown here is derived from an EMBL/GenBank/DDBJ whole genome shotgun (WGS) entry which is preliminary data.</text>
</comment>
<gene>
    <name evidence="1" type="ORF">HRI_002363100</name>
</gene>